<dbReference type="EMBL" id="BMKQ01000001">
    <property type="protein sequence ID" value="GGF33841.1"/>
    <property type="molecule type" value="Genomic_DNA"/>
</dbReference>
<evidence type="ECO:0000313" key="2">
    <source>
        <dbReference type="Proteomes" id="UP000649179"/>
    </source>
</evidence>
<organism evidence="1 2">
    <name type="scientific">Marmoricola endophyticus</name>
    <dbReference type="NCBI Taxonomy" id="2040280"/>
    <lineage>
        <taxon>Bacteria</taxon>
        <taxon>Bacillati</taxon>
        <taxon>Actinomycetota</taxon>
        <taxon>Actinomycetes</taxon>
        <taxon>Propionibacteriales</taxon>
        <taxon>Nocardioidaceae</taxon>
        <taxon>Marmoricola</taxon>
    </lineage>
</organism>
<evidence type="ECO:0000313" key="1">
    <source>
        <dbReference type="EMBL" id="GGF33841.1"/>
    </source>
</evidence>
<reference evidence="1" key="1">
    <citation type="journal article" date="2014" name="Int. J. Syst. Evol. Microbiol.">
        <title>Complete genome sequence of Corynebacterium casei LMG S-19264T (=DSM 44701T), isolated from a smear-ripened cheese.</title>
        <authorList>
            <consortium name="US DOE Joint Genome Institute (JGI-PGF)"/>
            <person name="Walter F."/>
            <person name="Albersmeier A."/>
            <person name="Kalinowski J."/>
            <person name="Ruckert C."/>
        </authorList>
    </citation>
    <scope>NUCLEOTIDE SEQUENCE</scope>
    <source>
        <strain evidence="1">CGMCC 1.16067</strain>
    </source>
</reference>
<protein>
    <submittedName>
        <fullName evidence="1">Uncharacterized protein</fullName>
    </submittedName>
</protein>
<name>A0A917BBB4_9ACTN</name>
<dbReference type="Proteomes" id="UP000649179">
    <property type="component" value="Unassembled WGS sequence"/>
</dbReference>
<reference evidence="1" key="2">
    <citation type="submission" date="2020-09" db="EMBL/GenBank/DDBJ databases">
        <authorList>
            <person name="Sun Q."/>
            <person name="Zhou Y."/>
        </authorList>
    </citation>
    <scope>NUCLEOTIDE SEQUENCE</scope>
    <source>
        <strain evidence="1">CGMCC 1.16067</strain>
    </source>
</reference>
<proteinExistence type="predicted"/>
<keyword evidence="2" id="KW-1185">Reference proteome</keyword>
<sequence>MTDCFANAKLSVVSADFCTTDEAARRLGMTRRRVQQLLDTGDLTRVARGLVDATSLDRHLAAHPTGRTRAWAESTAWAAVALLSGARVDWLGASQTSRLRAALRDTADPAELVARTRGRAVVRTFTGHSSAVRRLADRLVVADRATLGLTAGDVDWVDGYLDAAALDATAASFGLREDPVGAITLRATAFDLDAVARLADGPVLAALDAATSLDPRERGVGERVLTGVLEGAR</sequence>
<dbReference type="AlphaFoldDB" id="A0A917BBB4"/>
<gene>
    <name evidence="1" type="ORF">GCM10011519_04130</name>
</gene>
<accession>A0A917BBB4</accession>
<comment type="caution">
    <text evidence="1">The sequence shown here is derived from an EMBL/GenBank/DDBJ whole genome shotgun (WGS) entry which is preliminary data.</text>
</comment>